<sequence length="136" mass="15889">MMDKRKLETSLRALMPEGRIIVDYTPSGRVASLYAPNTQEEHQIFLEWWDQKIDGEDWILGDSNNVELHYDSKGKPAVILGAEERTWTRFTYRTDMINAYLSAVTTEGGVFTRLAFCGERFDRARLDRFYLSNRKE</sequence>
<name>A0ABD3I0U7_9MARC</name>
<dbReference type="AlphaFoldDB" id="A0ABD3I0U7"/>
<protein>
    <submittedName>
        <fullName evidence="1">Uncharacterized protein</fullName>
    </submittedName>
</protein>
<dbReference type="Proteomes" id="UP001633002">
    <property type="component" value="Unassembled WGS sequence"/>
</dbReference>
<reference evidence="1 2" key="1">
    <citation type="submission" date="2024-09" db="EMBL/GenBank/DDBJ databases">
        <title>Chromosome-scale assembly of Riccia sorocarpa.</title>
        <authorList>
            <person name="Paukszto L."/>
        </authorList>
    </citation>
    <scope>NUCLEOTIDE SEQUENCE [LARGE SCALE GENOMIC DNA]</scope>
    <source>
        <strain evidence="1">LP-2024</strain>
        <tissue evidence="1">Aerial parts of the thallus</tissue>
    </source>
</reference>
<gene>
    <name evidence="1" type="ORF">R1sor_010760</name>
</gene>
<dbReference type="EMBL" id="JBJQOH010000002">
    <property type="protein sequence ID" value="KAL3696684.1"/>
    <property type="molecule type" value="Genomic_DNA"/>
</dbReference>
<organism evidence="1 2">
    <name type="scientific">Riccia sorocarpa</name>
    <dbReference type="NCBI Taxonomy" id="122646"/>
    <lineage>
        <taxon>Eukaryota</taxon>
        <taxon>Viridiplantae</taxon>
        <taxon>Streptophyta</taxon>
        <taxon>Embryophyta</taxon>
        <taxon>Marchantiophyta</taxon>
        <taxon>Marchantiopsida</taxon>
        <taxon>Marchantiidae</taxon>
        <taxon>Marchantiales</taxon>
        <taxon>Ricciaceae</taxon>
        <taxon>Riccia</taxon>
    </lineage>
</organism>
<evidence type="ECO:0000313" key="1">
    <source>
        <dbReference type="EMBL" id="KAL3696684.1"/>
    </source>
</evidence>
<keyword evidence="2" id="KW-1185">Reference proteome</keyword>
<accession>A0ABD3I0U7</accession>
<evidence type="ECO:0000313" key="2">
    <source>
        <dbReference type="Proteomes" id="UP001633002"/>
    </source>
</evidence>
<comment type="caution">
    <text evidence="1">The sequence shown here is derived from an EMBL/GenBank/DDBJ whole genome shotgun (WGS) entry which is preliminary data.</text>
</comment>
<proteinExistence type="predicted"/>